<proteinExistence type="inferred from homology"/>
<dbReference type="SUPFAM" id="SSF51735">
    <property type="entry name" value="NAD(P)-binding Rossmann-fold domains"/>
    <property type="match status" value="1"/>
</dbReference>
<keyword evidence="5" id="KW-1185">Reference proteome</keyword>
<dbReference type="Pfam" id="PF00106">
    <property type="entry name" value="adh_short"/>
    <property type="match status" value="1"/>
</dbReference>
<comment type="similarity">
    <text evidence="1">Belongs to the short-chain dehydrogenases/reductases (SDR) family.</text>
</comment>
<dbReference type="PRINTS" id="PR00081">
    <property type="entry name" value="GDHRDH"/>
</dbReference>
<dbReference type="GO" id="GO:0016491">
    <property type="term" value="F:oxidoreductase activity"/>
    <property type="evidence" value="ECO:0007669"/>
    <property type="project" value="UniProtKB-KW"/>
</dbReference>
<dbReference type="EMBL" id="BRYA01000406">
    <property type="protein sequence ID" value="GMI48550.1"/>
    <property type="molecule type" value="Genomic_DNA"/>
</dbReference>
<protein>
    <recommendedName>
        <fullName evidence="6">NAD(P)-binding protein</fullName>
    </recommendedName>
</protein>
<dbReference type="PANTHER" id="PTHR43963:SF6">
    <property type="entry name" value="CHAIN DEHYDROGENASE FAMILY PROTEIN, PUTATIVE (AFU_ORTHOLOGUE AFUA_3G15350)-RELATED"/>
    <property type="match status" value="1"/>
</dbReference>
<dbReference type="InterPro" id="IPR002347">
    <property type="entry name" value="SDR_fam"/>
</dbReference>
<evidence type="ECO:0008006" key="6">
    <source>
        <dbReference type="Google" id="ProtNLM"/>
    </source>
</evidence>
<evidence type="ECO:0000313" key="4">
    <source>
        <dbReference type="EMBL" id="GMI48550.1"/>
    </source>
</evidence>
<gene>
    <name evidence="4" type="ORF">TrCOL_g2434</name>
</gene>
<dbReference type="InterPro" id="IPR036291">
    <property type="entry name" value="NAD(P)-bd_dom_sf"/>
</dbReference>
<organism evidence="4 5">
    <name type="scientific">Triparma columacea</name>
    <dbReference type="NCBI Taxonomy" id="722753"/>
    <lineage>
        <taxon>Eukaryota</taxon>
        <taxon>Sar</taxon>
        <taxon>Stramenopiles</taxon>
        <taxon>Ochrophyta</taxon>
        <taxon>Bolidophyceae</taxon>
        <taxon>Parmales</taxon>
        <taxon>Triparmaceae</taxon>
        <taxon>Triparma</taxon>
    </lineage>
</organism>
<dbReference type="AlphaFoldDB" id="A0A9W7LEY3"/>
<comment type="caution">
    <text evidence="4">The sequence shown here is derived from an EMBL/GenBank/DDBJ whole genome shotgun (WGS) entry which is preliminary data.</text>
</comment>
<keyword evidence="3" id="KW-0560">Oxidoreductase</keyword>
<sequence length="268" mass="28356">MTTQCVFISGGNRGLGFSCIKALLASPSFSGKIIMGSRKLSSGESARQLLGDERVDVVELDVLSKKSISLAAKTVSMMAPNGLTALINNAGVLGEAEGEDVFETNFSAVIEVSESFLPLMNEGASWIVTSSSAGTRCMASLEVSDSSFLLSPNLTLDGLRERIKVLQRDEKLDNYALSKTAVNCYAQILARTHPDKLVKAVSPGFCLTGMCANYAGKRQPKEAELGATVFVEALFGIGQGKSGVFLKQNSPAGTPIQEAVTVETSWST</sequence>
<name>A0A9W7LEY3_9STRA</name>
<keyword evidence="2" id="KW-0521">NADP</keyword>
<evidence type="ECO:0000313" key="5">
    <source>
        <dbReference type="Proteomes" id="UP001165065"/>
    </source>
</evidence>
<evidence type="ECO:0000256" key="3">
    <source>
        <dbReference type="ARBA" id="ARBA00023002"/>
    </source>
</evidence>
<accession>A0A9W7LEY3</accession>
<evidence type="ECO:0000256" key="2">
    <source>
        <dbReference type="ARBA" id="ARBA00022857"/>
    </source>
</evidence>
<reference evidence="5" key="1">
    <citation type="journal article" date="2023" name="Commun. Biol.">
        <title>Genome analysis of Parmales, the sister group of diatoms, reveals the evolutionary specialization of diatoms from phago-mixotrophs to photoautotrophs.</title>
        <authorList>
            <person name="Ban H."/>
            <person name="Sato S."/>
            <person name="Yoshikawa S."/>
            <person name="Yamada K."/>
            <person name="Nakamura Y."/>
            <person name="Ichinomiya M."/>
            <person name="Sato N."/>
            <person name="Blanc-Mathieu R."/>
            <person name="Endo H."/>
            <person name="Kuwata A."/>
            <person name="Ogata H."/>
        </authorList>
    </citation>
    <scope>NUCLEOTIDE SEQUENCE [LARGE SCALE GENOMIC DNA]</scope>
</reference>
<dbReference type="Gene3D" id="3.40.50.720">
    <property type="entry name" value="NAD(P)-binding Rossmann-like Domain"/>
    <property type="match status" value="1"/>
</dbReference>
<dbReference type="PANTHER" id="PTHR43963">
    <property type="entry name" value="CARBONYL REDUCTASE 1-RELATED"/>
    <property type="match status" value="1"/>
</dbReference>
<dbReference type="OrthoDB" id="47007at2759"/>
<dbReference type="Proteomes" id="UP001165065">
    <property type="component" value="Unassembled WGS sequence"/>
</dbReference>
<evidence type="ECO:0000256" key="1">
    <source>
        <dbReference type="ARBA" id="ARBA00006484"/>
    </source>
</evidence>